<evidence type="ECO:0000256" key="1">
    <source>
        <dbReference type="ARBA" id="ARBA00006484"/>
    </source>
</evidence>
<dbReference type="Gene3D" id="3.40.50.720">
    <property type="entry name" value="NAD(P)-binding Rossmann-like Domain"/>
    <property type="match status" value="1"/>
</dbReference>
<evidence type="ECO:0000313" key="4">
    <source>
        <dbReference type="Proteomes" id="UP000218765"/>
    </source>
</evidence>
<dbReference type="InterPro" id="IPR002347">
    <property type="entry name" value="SDR_fam"/>
</dbReference>
<gene>
    <name evidence="3" type="ORF">FOKN1_1740</name>
</gene>
<protein>
    <submittedName>
        <fullName evidence="3">Dehydrogenase</fullName>
    </submittedName>
</protein>
<dbReference type="Pfam" id="PF00106">
    <property type="entry name" value="adh_short"/>
    <property type="match status" value="1"/>
</dbReference>
<dbReference type="SUPFAM" id="SSF51735">
    <property type="entry name" value="NAD(P)-binding Rossmann-fold domains"/>
    <property type="match status" value="1"/>
</dbReference>
<keyword evidence="4" id="KW-1185">Reference proteome</keyword>
<dbReference type="GO" id="GO:0016020">
    <property type="term" value="C:membrane"/>
    <property type="evidence" value="ECO:0007669"/>
    <property type="project" value="TreeGrafter"/>
</dbReference>
<dbReference type="GO" id="GO:0016491">
    <property type="term" value="F:oxidoreductase activity"/>
    <property type="evidence" value="ECO:0007669"/>
    <property type="project" value="UniProtKB-KW"/>
</dbReference>
<proteinExistence type="inferred from homology"/>
<dbReference type="KEGG" id="ttc:FOKN1_1740"/>
<sequence>MANTCSTIWLLGASSGIGAELAPGLLARCERLVISARRRERLEAVRDTLSERGGDVRVLPVDVVEADAVAAAAQDIAHQVGVPDLVIYNVGDYEPAGMDQLDPAVFERITRINYLGAVNCLAAVVPMMRASGGGRILINASLSGYAGLPHAAAYGPTKAALINLAESLHPELARAGIHLGVINHGFVRTRLTEKNEFTMPQLLEPATAAAAILEHLDDPGFEIRFPRRLALMLGLLRMLPYRLFFALTRRLV</sequence>
<comment type="similarity">
    <text evidence="1">Belongs to the short-chain dehydrogenases/reductases (SDR) family.</text>
</comment>
<dbReference type="PANTHER" id="PTHR44196">
    <property type="entry name" value="DEHYDROGENASE/REDUCTASE SDR FAMILY MEMBER 7B"/>
    <property type="match status" value="1"/>
</dbReference>
<dbReference type="AlphaFoldDB" id="A0A1Z4VR66"/>
<dbReference type="RefSeq" id="WP_096366249.1">
    <property type="nucleotide sequence ID" value="NZ_AP018052.1"/>
</dbReference>
<keyword evidence="2" id="KW-0560">Oxidoreductase</keyword>
<dbReference type="PANTHER" id="PTHR44196:SF1">
    <property type="entry name" value="DEHYDROGENASE_REDUCTASE SDR FAMILY MEMBER 7B"/>
    <property type="match status" value="1"/>
</dbReference>
<accession>A0A1Z4VR66</accession>
<dbReference type="OrthoDB" id="335726at2"/>
<dbReference type="PRINTS" id="PR00081">
    <property type="entry name" value="GDHRDH"/>
</dbReference>
<reference evidence="3 4" key="1">
    <citation type="submission" date="2017-05" db="EMBL/GenBank/DDBJ databases">
        <title>Thiocyanate degradation by Thiohalobacter thiocyanaticus FOKN1.</title>
        <authorList>
            <person name="Oshiki M."/>
            <person name="Fukushima T."/>
            <person name="Kawano S."/>
            <person name="Nakagawa J."/>
        </authorList>
    </citation>
    <scope>NUCLEOTIDE SEQUENCE [LARGE SCALE GENOMIC DNA]</scope>
    <source>
        <strain evidence="3 4">FOKN1</strain>
    </source>
</reference>
<dbReference type="EMBL" id="AP018052">
    <property type="protein sequence ID" value="BAZ94126.1"/>
    <property type="molecule type" value="Genomic_DNA"/>
</dbReference>
<evidence type="ECO:0000313" key="3">
    <source>
        <dbReference type="EMBL" id="BAZ94126.1"/>
    </source>
</evidence>
<dbReference type="Proteomes" id="UP000218765">
    <property type="component" value="Chromosome"/>
</dbReference>
<dbReference type="InterPro" id="IPR036291">
    <property type="entry name" value="NAD(P)-bd_dom_sf"/>
</dbReference>
<evidence type="ECO:0000256" key="2">
    <source>
        <dbReference type="ARBA" id="ARBA00023002"/>
    </source>
</evidence>
<organism evidence="3 4">
    <name type="scientific">Thiohalobacter thiocyanaticus</name>
    <dbReference type="NCBI Taxonomy" id="585455"/>
    <lineage>
        <taxon>Bacteria</taxon>
        <taxon>Pseudomonadati</taxon>
        <taxon>Pseudomonadota</taxon>
        <taxon>Gammaproteobacteria</taxon>
        <taxon>Thiohalobacterales</taxon>
        <taxon>Thiohalobacteraceae</taxon>
        <taxon>Thiohalobacter</taxon>
    </lineage>
</organism>
<name>A0A1Z4VR66_9GAMM</name>